<gene>
    <name evidence="2" type="ORF">PAUR_a3973</name>
</gene>
<evidence type="ECO:0000313" key="2">
    <source>
        <dbReference type="EMBL" id="MBE0369467.1"/>
    </source>
</evidence>
<dbReference type="Proteomes" id="UP000615755">
    <property type="component" value="Unassembled WGS sequence"/>
</dbReference>
<feature type="signal peptide" evidence="1">
    <location>
        <begin position="1"/>
        <end position="18"/>
    </location>
</feature>
<evidence type="ECO:0000313" key="3">
    <source>
        <dbReference type="Proteomes" id="UP000615755"/>
    </source>
</evidence>
<feature type="chain" id="PRO_5045321871" evidence="1">
    <location>
        <begin position="19"/>
        <end position="388"/>
    </location>
</feature>
<protein>
    <submittedName>
        <fullName evidence="2">Uncharacterized protein</fullName>
    </submittedName>
</protein>
<keyword evidence="3" id="KW-1185">Reference proteome</keyword>
<accession>A0ABR9EFD8</accession>
<dbReference type="EMBL" id="AQGV01000013">
    <property type="protein sequence ID" value="MBE0369467.1"/>
    <property type="molecule type" value="Genomic_DNA"/>
</dbReference>
<organism evidence="2 3">
    <name type="scientific">Pseudoalteromonas aurantia 208</name>
    <dbReference type="NCBI Taxonomy" id="1314867"/>
    <lineage>
        <taxon>Bacteria</taxon>
        <taxon>Pseudomonadati</taxon>
        <taxon>Pseudomonadota</taxon>
        <taxon>Gammaproteobacteria</taxon>
        <taxon>Alteromonadales</taxon>
        <taxon>Pseudoalteromonadaceae</taxon>
        <taxon>Pseudoalteromonas</taxon>
    </lineage>
</organism>
<evidence type="ECO:0000256" key="1">
    <source>
        <dbReference type="SAM" id="SignalP"/>
    </source>
</evidence>
<keyword evidence="1" id="KW-0732">Signal</keyword>
<reference evidence="2 3" key="1">
    <citation type="submission" date="2015-03" db="EMBL/GenBank/DDBJ databases">
        <title>Genome sequence of Pseudoalteromonas aurantia.</title>
        <authorList>
            <person name="Xie B.-B."/>
            <person name="Rong J.-C."/>
            <person name="Qin Q.-L."/>
            <person name="Zhang Y.-Z."/>
        </authorList>
    </citation>
    <scope>NUCLEOTIDE SEQUENCE [LARGE SCALE GENOMIC DNA]</scope>
    <source>
        <strain evidence="2 3">208</strain>
    </source>
</reference>
<proteinExistence type="predicted"/>
<sequence>MKYYFVLFLGWSVHFAQAFELSGQVDLEHRQFSSHGNKDNQVHQTSLKLEPEFYFDDIFSNTSLLVAPFLRVDSLDSTRTHSDIREFMLLHLADEYEFRAGIGKVFWGVTESLHLVDVINQTDLLEGVDSEDKLGQPMLNLTFSKEWGTVGIFVLPYFRQMEFASEEGRLGLPFDVDNTDPTYESSKAARHIDTALRYSHYYDDWEVGVSYFSGTNREAYFKQHTDGVAIPHYAQMTQFSIDFQGVIDSWLLKLEAIQRNSIATHHAYVAGVEYSHSQILNTRMDFGTIVEYQFDSRNGVSAPMGQNDIFLGGRLTVNDMAGTEVLAGISLDLDDSGTSVFKLEASQRLSDVLRVAVEGYLFSSDEPTNVVYARNKEDFLQLTLELYF</sequence>
<dbReference type="RefSeq" id="WP_192508693.1">
    <property type="nucleotide sequence ID" value="NZ_AQGV01000013.1"/>
</dbReference>
<name>A0ABR9EFD8_9GAMM</name>
<comment type="caution">
    <text evidence="2">The sequence shown here is derived from an EMBL/GenBank/DDBJ whole genome shotgun (WGS) entry which is preliminary data.</text>
</comment>